<organism evidence="1 2">
    <name type="scientific">Pyropia yezoensis</name>
    <name type="common">Susabi-nori</name>
    <name type="synonym">Porphyra yezoensis</name>
    <dbReference type="NCBI Taxonomy" id="2788"/>
    <lineage>
        <taxon>Eukaryota</taxon>
        <taxon>Rhodophyta</taxon>
        <taxon>Bangiophyceae</taxon>
        <taxon>Bangiales</taxon>
        <taxon>Bangiaceae</taxon>
        <taxon>Pyropia</taxon>
    </lineage>
</organism>
<comment type="caution">
    <text evidence="1">The sequence shown here is derived from an EMBL/GenBank/DDBJ whole genome shotgun (WGS) entry which is preliminary data.</text>
</comment>
<dbReference type="Proteomes" id="UP000798662">
    <property type="component" value="Chromosome 1"/>
</dbReference>
<gene>
    <name evidence="1" type="ORF">I4F81_000659</name>
</gene>
<accession>A0ACC3BJB9</accession>
<sequence length="536" mass="52033">MQRRLAAVVRTSRGGGPSPLLIGPPPAAGQPLGLTPPSTPRGLARGSRASGSAGVAGSASAGSAVTEDGESVGGGMAGPKGNPKCPPLGAGITDMTSPLNARALSSRSRLVKGKTVLQRMGTRILPTPTADGGSGRRGRLSIGTPSVDSNDETPSHKGPFRLSGLGRRVASAAGRRRSGAGLGGSPSRLSSSGNGSRNSGIGAGTPAGAVGRGSLGGGESGDGSMPQRWASTAADMDIFGGERRDFALGTDGSGGAIDLDVAREGNGLDDLDGADGALLVTGKSAPEGIGGDGGAEGGDGGDGDAPPRRVTDLAAEFDRREHTQRLEEDAAVDAAAAGGGMVSRKRLPGAPGAARMAPTVPSSSSVSSGGHPGGEDGVGGSTSSLSGPPIREELTRLPAGGVDPEDADESGEKAAAAAAAIRELIDRFESVELATTRAKEIEMQAAANLAAATAAARGGGETDDADALAAGLADAQAAAVAASATAAAVEAVAAGTPVDAATESVDVASFVAAVRVPSLEEQPPAPPPPPLPAATS</sequence>
<proteinExistence type="predicted"/>
<reference evidence="1" key="1">
    <citation type="submission" date="2019-11" db="EMBL/GenBank/DDBJ databases">
        <title>Nori genome reveals adaptations in red seaweeds to the harsh intertidal environment.</title>
        <authorList>
            <person name="Wang D."/>
            <person name="Mao Y."/>
        </authorList>
    </citation>
    <scope>NUCLEOTIDE SEQUENCE</scope>
    <source>
        <tissue evidence="1">Gametophyte</tissue>
    </source>
</reference>
<dbReference type="EMBL" id="CM020618">
    <property type="protein sequence ID" value="KAK1858045.1"/>
    <property type="molecule type" value="Genomic_DNA"/>
</dbReference>
<evidence type="ECO:0000313" key="2">
    <source>
        <dbReference type="Proteomes" id="UP000798662"/>
    </source>
</evidence>
<evidence type="ECO:0000313" key="1">
    <source>
        <dbReference type="EMBL" id="KAK1858045.1"/>
    </source>
</evidence>
<name>A0ACC3BJB9_PYRYE</name>
<protein>
    <submittedName>
        <fullName evidence="1">Uncharacterized protein</fullName>
    </submittedName>
</protein>
<keyword evidence="2" id="KW-1185">Reference proteome</keyword>